<name>A0A1G1ZSS8_9BACT</name>
<dbReference type="GO" id="GO:0032259">
    <property type="term" value="P:methylation"/>
    <property type="evidence" value="ECO:0007669"/>
    <property type="project" value="UniProtKB-KW"/>
</dbReference>
<dbReference type="PANTHER" id="PTHR44942">
    <property type="entry name" value="METHYLTRANSF_11 DOMAIN-CONTAINING PROTEIN"/>
    <property type="match status" value="1"/>
</dbReference>
<evidence type="ECO:0000313" key="6">
    <source>
        <dbReference type="Proteomes" id="UP000177690"/>
    </source>
</evidence>
<comment type="caution">
    <text evidence="5">The sequence shown here is derived from an EMBL/GenBank/DDBJ whole genome shotgun (WGS) entry which is preliminary data.</text>
</comment>
<dbReference type="EMBL" id="MHJL01000021">
    <property type="protein sequence ID" value="OGY67529.1"/>
    <property type="molecule type" value="Genomic_DNA"/>
</dbReference>
<keyword evidence="3" id="KW-0808">Transferase</keyword>
<evidence type="ECO:0000259" key="4">
    <source>
        <dbReference type="Pfam" id="PF08241"/>
    </source>
</evidence>
<accession>A0A1G1ZSS8</accession>
<organism evidence="5 6">
    <name type="scientific">Candidatus Harrisonbacteria bacterium RIFCSPLOWO2_02_FULL_41_13b</name>
    <dbReference type="NCBI Taxonomy" id="1798409"/>
    <lineage>
        <taxon>Bacteria</taxon>
        <taxon>Candidatus Harrisoniibacteriota</taxon>
    </lineage>
</organism>
<dbReference type="AlphaFoldDB" id="A0A1G1ZSS8"/>
<proteinExistence type="inferred from homology"/>
<protein>
    <recommendedName>
        <fullName evidence="4">Methyltransferase type 11 domain-containing protein</fullName>
    </recommendedName>
</protein>
<reference evidence="5 6" key="1">
    <citation type="journal article" date="2016" name="Nat. Commun.">
        <title>Thousands of microbial genomes shed light on interconnected biogeochemical processes in an aquifer system.</title>
        <authorList>
            <person name="Anantharaman K."/>
            <person name="Brown C.T."/>
            <person name="Hug L.A."/>
            <person name="Sharon I."/>
            <person name="Castelle C.J."/>
            <person name="Probst A.J."/>
            <person name="Thomas B.C."/>
            <person name="Singh A."/>
            <person name="Wilkins M.J."/>
            <person name="Karaoz U."/>
            <person name="Brodie E.L."/>
            <person name="Williams K.H."/>
            <person name="Hubbard S.S."/>
            <person name="Banfield J.F."/>
        </authorList>
    </citation>
    <scope>NUCLEOTIDE SEQUENCE [LARGE SCALE GENOMIC DNA]</scope>
</reference>
<dbReference type="PANTHER" id="PTHR44942:SF4">
    <property type="entry name" value="METHYLTRANSFERASE TYPE 11 DOMAIN-CONTAINING PROTEIN"/>
    <property type="match status" value="1"/>
</dbReference>
<evidence type="ECO:0000256" key="3">
    <source>
        <dbReference type="ARBA" id="ARBA00022679"/>
    </source>
</evidence>
<evidence type="ECO:0000256" key="1">
    <source>
        <dbReference type="ARBA" id="ARBA00008361"/>
    </source>
</evidence>
<dbReference type="STRING" id="1798409.A3I24_00345"/>
<gene>
    <name evidence="5" type="ORF">A3I24_00345</name>
</gene>
<dbReference type="Pfam" id="PF08241">
    <property type="entry name" value="Methyltransf_11"/>
    <property type="match status" value="1"/>
</dbReference>
<keyword evidence="2" id="KW-0489">Methyltransferase</keyword>
<evidence type="ECO:0000256" key="2">
    <source>
        <dbReference type="ARBA" id="ARBA00022603"/>
    </source>
</evidence>
<dbReference type="InterPro" id="IPR029063">
    <property type="entry name" value="SAM-dependent_MTases_sf"/>
</dbReference>
<dbReference type="Proteomes" id="UP000177690">
    <property type="component" value="Unassembled WGS sequence"/>
</dbReference>
<dbReference type="InterPro" id="IPR051052">
    <property type="entry name" value="Diverse_substrate_MTase"/>
</dbReference>
<dbReference type="CDD" id="cd02440">
    <property type="entry name" value="AdoMet_MTases"/>
    <property type="match status" value="1"/>
</dbReference>
<evidence type="ECO:0000313" key="5">
    <source>
        <dbReference type="EMBL" id="OGY67529.1"/>
    </source>
</evidence>
<feature type="domain" description="Methyltransferase type 11" evidence="4">
    <location>
        <begin position="1"/>
        <end position="92"/>
    </location>
</feature>
<sequence>MGCGQGFFSREFAKADAKVIGVDIAPELIAIAKKNPLKNITYYVSSAENLNFIKNNTIDKIVMIFSIQNVDNVHKVFRECNRALKPNGKLLIVMNHPAFRIPKNSSWGWDPAPESAPRSQYGASSEKMYRRIDQYMSESKEKIQMRPGDKPDEYTISFHRPLQFYFKLLSNNGFGVTRLEEWTSNKTSQPGPKAAAENKTRKEIPLFLFLEAKNNRKH</sequence>
<dbReference type="SUPFAM" id="SSF53335">
    <property type="entry name" value="S-adenosyl-L-methionine-dependent methyltransferases"/>
    <property type="match status" value="1"/>
</dbReference>
<dbReference type="Gene3D" id="3.40.50.150">
    <property type="entry name" value="Vaccinia Virus protein VP39"/>
    <property type="match status" value="1"/>
</dbReference>
<dbReference type="GO" id="GO:0008757">
    <property type="term" value="F:S-adenosylmethionine-dependent methyltransferase activity"/>
    <property type="evidence" value="ECO:0007669"/>
    <property type="project" value="InterPro"/>
</dbReference>
<comment type="similarity">
    <text evidence="1">Belongs to the methyltransferase superfamily.</text>
</comment>
<dbReference type="InterPro" id="IPR013216">
    <property type="entry name" value="Methyltransf_11"/>
</dbReference>